<evidence type="ECO:0000256" key="1">
    <source>
        <dbReference type="ARBA" id="ARBA00022723"/>
    </source>
</evidence>
<accession>A0A5E4LQ66</accession>
<feature type="domain" description="Calcineurin-like phosphoesterase" evidence="3">
    <location>
        <begin position="57"/>
        <end position="223"/>
    </location>
</feature>
<dbReference type="GO" id="GO:0016020">
    <property type="term" value="C:membrane"/>
    <property type="evidence" value="ECO:0007669"/>
    <property type="project" value="GOC"/>
</dbReference>
<dbReference type="EMBL" id="CABMJJ010000008">
    <property type="protein sequence ID" value="VVC03691.1"/>
    <property type="molecule type" value="Genomic_DNA"/>
</dbReference>
<dbReference type="PANTHER" id="PTHR31302">
    <property type="entry name" value="TRANSMEMBRANE PROTEIN WITH METALLOPHOSPHOESTERASE DOMAIN-RELATED"/>
    <property type="match status" value="1"/>
</dbReference>
<dbReference type="Proteomes" id="UP000789941">
    <property type="component" value="Unassembled WGS sequence"/>
</dbReference>
<dbReference type="Pfam" id="PF00149">
    <property type="entry name" value="Metallophos"/>
    <property type="match status" value="1"/>
</dbReference>
<gene>
    <name evidence="4" type="primary">cpdA_1</name>
    <name evidence="4" type="ORF">LFW2832_00474</name>
</gene>
<dbReference type="AlphaFoldDB" id="A0A5E4LQ66"/>
<dbReference type="InterPro" id="IPR004843">
    <property type="entry name" value="Calcineurin-like_PHP"/>
</dbReference>
<dbReference type="InterPro" id="IPR029052">
    <property type="entry name" value="Metallo-depent_PP-like"/>
</dbReference>
<dbReference type="Gene3D" id="3.60.21.10">
    <property type="match status" value="1"/>
</dbReference>
<dbReference type="PANTHER" id="PTHR31302:SF31">
    <property type="entry name" value="PHOSPHODIESTERASE YAEI"/>
    <property type="match status" value="1"/>
</dbReference>
<dbReference type="GO" id="GO:0008758">
    <property type="term" value="F:UDP-2,3-diacylglucosamine hydrolase activity"/>
    <property type="evidence" value="ECO:0007669"/>
    <property type="project" value="TreeGrafter"/>
</dbReference>
<dbReference type="SUPFAM" id="SSF56300">
    <property type="entry name" value="Metallo-dependent phosphatases"/>
    <property type="match status" value="1"/>
</dbReference>
<evidence type="ECO:0000313" key="5">
    <source>
        <dbReference type="Proteomes" id="UP000789941"/>
    </source>
</evidence>
<keyword evidence="1" id="KW-0479">Metal-binding</keyword>
<evidence type="ECO:0000313" key="4">
    <source>
        <dbReference type="EMBL" id="VVC03691.1"/>
    </source>
</evidence>
<dbReference type="EC" id="3.1.4.53" evidence="4"/>
<dbReference type="GO" id="GO:0009245">
    <property type="term" value="P:lipid A biosynthetic process"/>
    <property type="evidence" value="ECO:0007669"/>
    <property type="project" value="TreeGrafter"/>
</dbReference>
<dbReference type="InterPro" id="IPR051158">
    <property type="entry name" value="Metallophosphoesterase_sf"/>
</dbReference>
<name>A0A5E4LQ66_9ARCH</name>
<dbReference type="CDD" id="cd07385">
    <property type="entry name" value="MPP_YkuE_C"/>
    <property type="match status" value="1"/>
</dbReference>
<reference evidence="4 5" key="1">
    <citation type="submission" date="2019-08" db="EMBL/GenBank/DDBJ databases">
        <authorList>
            <person name="Vazquez-Campos X."/>
        </authorList>
    </citation>
    <scope>NUCLEOTIDE SEQUENCE [LARGE SCALE GENOMIC DNA]</scope>
    <source>
        <strain evidence="4">LFW-283_2</strain>
    </source>
</reference>
<proteinExistence type="predicted"/>
<dbReference type="GO" id="GO:0046872">
    <property type="term" value="F:metal ion binding"/>
    <property type="evidence" value="ECO:0007669"/>
    <property type="project" value="UniProtKB-KW"/>
</dbReference>
<comment type="caution">
    <text evidence="4">The sequence shown here is derived from an EMBL/GenBank/DDBJ whole genome shotgun (WGS) entry which is preliminary data.</text>
</comment>
<evidence type="ECO:0000256" key="2">
    <source>
        <dbReference type="ARBA" id="ARBA00022801"/>
    </source>
</evidence>
<keyword evidence="2 4" id="KW-0378">Hydrolase</keyword>
<organism evidence="4 5">
    <name type="scientific">Candidatus Bilamarchaeum dharawalense</name>
    <dbReference type="NCBI Taxonomy" id="2885759"/>
    <lineage>
        <taxon>Archaea</taxon>
        <taxon>Candidatus Micrarchaeota</taxon>
        <taxon>Candidatus Micrarchaeia</taxon>
        <taxon>Candidatus Anstonellales</taxon>
        <taxon>Candidatus Bilamarchaeaceae</taxon>
        <taxon>Candidatus Bilamarchaeum</taxon>
    </lineage>
</organism>
<sequence length="279" mass="31413">MKPSVWPDQHDDMLNQKLFLVFLIISLLIIVDALVIEPYNPVLVKQNFDILEGDQNIKIIFISDIHAGYQTTQYLETVVEKINQQEPDVILLGGDFIDHENELELLAPLKKLQSRYGTYAVLGNHDYGSWMCGGDGWLGDKVEQKLSSLGVDVLRNENRILEIHGEKFAIIGLDEFWMCRNNYQNASMGTDNLPKIILTHNQMGVDQTKVDGRNVVLSGHTHCGQIRIPFITDLYLLPVFGKAGGLYQQGDSSLYVSCGVTSGRIRFLAPPEIDLMDVH</sequence>
<evidence type="ECO:0000259" key="3">
    <source>
        <dbReference type="Pfam" id="PF00149"/>
    </source>
</evidence>
<dbReference type="GO" id="GO:0004115">
    <property type="term" value="F:3',5'-cyclic-AMP phosphodiesterase activity"/>
    <property type="evidence" value="ECO:0007669"/>
    <property type="project" value="UniProtKB-EC"/>
</dbReference>
<protein>
    <submittedName>
        <fullName evidence="4">3',5'-cyclic adenosine monophosphate phosphodiesterase CpdA</fullName>
        <ecNumber evidence="4">3.1.4.53</ecNumber>
    </submittedName>
</protein>